<dbReference type="Proteomes" id="UP000016666">
    <property type="component" value="Unassembled WGS sequence"/>
</dbReference>
<dbReference type="GO" id="GO:0007041">
    <property type="term" value="P:lysosomal transport"/>
    <property type="evidence" value="ECO:0007669"/>
    <property type="project" value="Ensembl"/>
</dbReference>
<reference evidence="14" key="1">
    <citation type="submission" date="2017-10" db="EMBL/GenBank/DDBJ databases">
        <title>A new Pekin duck reference genome.</title>
        <authorList>
            <person name="Hou Z.-C."/>
            <person name="Zhou Z.-K."/>
            <person name="Zhu F."/>
            <person name="Hou S.-S."/>
        </authorList>
    </citation>
    <scope>NUCLEOTIDE SEQUENCE [LARGE SCALE GENOMIC DNA]</scope>
</reference>
<dbReference type="GO" id="GO:0051674">
    <property type="term" value="P:localization of cell"/>
    <property type="evidence" value="ECO:0007669"/>
    <property type="project" value="Ensembl"/>
</dbReference>
<evidence type="ECO:0000313" key="14">
    <source>
        <dbReference type="Proteomes" id="UP000016666"/>
    </source>
</evidence>
<dbReference type="GO" id="GO:0042168">
    <property type="term" value="P:heme metabolic process"/>
    <property type="evidence" value="ECO:0007669"/>
    <property type="project" value="Ensembl"/>
</dbReference>
<organism evidence="13 14">
    <name type="scientific">Anas platyrhynchos platyrhynchos</name>
    <name type="common">Northern mallard</name>
    <dbReference type="NCBI Taxonomy" id="8840"/>
    <lineage>
        <taxon>Eukaryota</taxon>
        <taxon>Metazoa</taxon>
        <taxon>Chordata</taxon>
        <taxon>Craniata</taxon>
        <taxon>Vertebrata</taxon>
        <taxon>Euteleostomi</taxon>
        <taxon>Archelosauria</taxon>
        <taxon>Archosauria</taxon>
        <taxon>Dinosauria</taxon>
        <taxon>Saurischia</taxon>
        <taxon>Theropoda</taxon>
        <taxon>Coelurosauria</taxon>
        <taxon>Aves</taxon>
        <taxon>Neognathae</taxon>
        <taxon>Galloanserae</taxon>
        <taxon>Anseriformes</taxon>
        <taxon>Anatidae</taxon>
        <taxon>Anatinae</taxon>
        <taxon>Anas</taxon>
    </lineage>
</organism>
<dbReference type="GO" id="GO:0036019">
    <property type="term" value="C:endolysosome"/>
    <property type="evidence" value="ECO:0007669"/>
    <property type="project" value="Ensembl"/>
</dbReference>
<dbReference type="Pfam" id="PF16954">
    <property type="entry name" value="HRG"/>
    <property type="match status" value="2"/>
</dbReference>
<keyword evidence="7" id="KW-0967">Endosome</keyword>
<sequence length="175" mass="19292">MAVSRALALRLAYAATGCALGLSAFFTWSLAAAFRQPATAAAGGLSGVLALWALITHVMYVQDYWRTWLKGLRFFLFIGILFSALSVVGICTFLVLAITKHQSLTDPRSYYLSCVWSFISLKWAFLLSLCWRSDLPPEGMVRARDAQEAEKELTQCCLVCLSAVGVLPNCFYSTI</sequence>
<dbReference type="GO" id="GO:0015232">
    <property type="term" value="F:heme transmembrane transporter activity"/>
    <property type="evidence" value="ECO:0007669"/>
    <property type="project" value="Ensembl"/>
</dbReference>
<keyword evidence="14" id="KW-1185">Reference proteome</keyword>
<dbReference type="GO" id="GO:0140357">
    <property type="term" value="P:heme export from vacuole to cytoplasm"/>
    <property type="evidence" value="ECO:0007669"/>
    <property type="project" value="Ensembl"/>
</dbReference>
<evidence type="ECO:0000256" key="11">
    <source>
        <dbReference type="ARBA" id="ARBA00035075"/>
    </source>
</evidence>
<evidence type="ECO:0000256" key="10">
    <source>
        <dbReference type="ARBA" id="ARBA00023228"/>
    </source>
</evidence>
<dbReference type="PRINTS" id="PR02095">
    <property type="entry name" value="TRNSPORTRHRG"/>
</dbReference>
<dbReference type="PANTHER" id="PTHR31525">
    <property type="entry name" value="HEME TRANSPORTER HRG1"/>
    <property type="match status" value="1"/>
</dbReference>
<feature type="transmembrane region" description="Helical" evidence="12">
    <location>
        <begin position="12"/>
        <end position="34"/>
    </location>
</feature>
<proteinExistence type="inferred from homology"/>
<dbReference type="AlphaFoldDB" id="A0A493TLT6"/>
<reference evidence="13" key="2">
    <citation type="submission" date="2025-08" db="UniProtKB">
        <authorList>
            <consortium name="Ensembl"/>
        </authorList>
    </citation>
    <scope>IDENTIFICATION</scope>
</reference>
<feature type="transmembrane region" description="Helical" evidence="12">
    <location>
        <begin position="110"/>
        <end position="131"/>
    </location>
</feature>
<evidence type="ECO:0000256" key="12">
    <source>
        <dbReference type="SAM" id="Phobius"/>
    </source>
</evidence>
<dbReference type="OMA" id="HIACWGL"/>
<comment type="subcellular location">
    <subcellularLocation>
        <location evidence="2">Cytoplasmic vesicle</location>
        <location evidence="2">Phagosome membrane</location>
        <topology evidence="2">Multi-pass membrane protein</topology>
    </subcellularLocation>
    <subcellularLocation>
        <location evidence="3">Endosome membrane</location>
        <topology evidence="3">Multi-pass membrane protein</topology>
    </subcellularLocation>
    <subcellularLocation>
        <location evidence="1">Lysosome membrane</location>
        <topology evidence="1">Multi-pass membrane protein</topology>
    </subcellularLocation>
</comment>
<comment type="catalytic activity">
    <reaction evidence="11">
        <text>heme b(in) = heme b(out)</text>
        <dbReference type="Rhea" id="RHEA:75443"/>
        <dbReference type="ChEBI" id="CHEBI:60344"/>
    </reaction>
</comment>
<keyword evidence="6 12" id="KW-0812">Transmembrane</keyword>
<gene>
    <name evidence="13" type="primary">SLC48A1</name>
</gene>
<accession>A0A493TLT6</accession>
<keyword evidence="9 12" id="KW-0472">Membrane</keyword>
<protein>
    <submittedName>
        <fullName evidence="13">Solute carrier family 48 member 1</fullName>
    </submittedName>
</protein>
<evidence type="ECO:0000256" key="9">
    <source>
        <dbReference type="ARBA" id="ARBA00023136"/>
    </source>
</evidence>
<evidence type="ECO:0000256" key="5">
    <source>
        <dbReference type="ARBA" id="ARBA00022448"/>
    </source>
</evidence>
<evidence type="ECO:0000313" key="13">
    <source>
        <dbReference type="Ensembl" id="ENSAPLP00000026857.1"/>
    </source>
</evidence>
<dbReference type="InterPro" id="IPR026218">
    <property type="entry name" value="HRG"/>
</dbReference>
<dbReference type="GO" id="GO:0061474">
    <property type="term" value="C:phagolysosome membrane"/>
    <property type="evidence" value="ECO:0007669"/>
    <property type="project" value="Ensembl"/>
</dbReference>
<evidence type="ECO:0000256" key="7">
    <source>
        <dbReference type="ARBA" id="ARBA00022753"/>
    </source>
</evidence>
<reference evidence="13" key="3">
    <citation type="submission" date="2025-09" db="UniProtKB">
        <authorList>
            <consortium name="Ensembl"/>
        </authorList>
    </citation>
    <scope>IDENTIFICATION</scope>
</reference>
<comment type="similarity">
    <text evidence="4">Belongs to the HRG family.</text>
</comment>
<dbReference type="GeneTree" id="ENSGT00390000002307"/>
<dbReference type="GO" id="GO:0097037">
    <property type="term" value="P:heme export"/>
    <property type="evidence" value="ECO:0007669"/>
    <property type="project" value="Ensembl"/>
</dbReference>
<evidence type="ECO:0000256" key="4">
    <source>
        <dbReference type="ARBA" id="ARBA00006203"/>
    </source>
</evidence>
<dbReference type="GO" id="GO:0010008">
    <property type="term" value="C:endosome membrane"/>
    <property type="evidence" value="ECO:0007669"/>
    <property type="project" value="UniProtKB-SubCell"/>
</dbReference>
<feature type="transmembrane region" description="Helical" evidence="12">
    <location>
        <begin position="40"/>
        <end position="62"/>
    </location>
</feature>
<evidence type="ECO:0000256" key="1">
    <source>
        <dbReference type="ARBA" id="ARBA00004155"/>
    </source>
</evidence>
<evidence type="ECO:0000256" key="8">
    <source>
        <dbReference type="ARBA" id="ARBA00022989"/>
    </source>
</evidence>
<dbReference type="GO" id="GO:0020037">
    <property type="term" value="F:heme binding"/>
    <property type="evidence" value="ECO:0007669"/>
    <property type="project" value="Ensembl"/>
</dbReference>
<evidence type="ECO:0000256" key="2">
    <source>
        <dbReference type="ARBA" id="ARBA00004265"/>
    </source>
</evidence>
<keyword evidence="8 12" id="KW-1133">Transmembrane helix</keyword>
<evidence type="ECO:0000256" key="3">
    <source>
        <dbReference type="ARBA" id="ARBA00004337"/>
    </source>
</evidence>
<evidence type="ECO:0000256" key="6">
    <source>
        <dbReference type="ARBA" id="ARBA00022692"/>
    </source>
</evidence>
<dbReference type="PANTHER" id="PTHR31525:SF1">
    <property type="entry name" value="HEME TRANSPORTER HRG1"/>
    <property type="match status" value="1"/>
</dbReference>
<feature type="transmembrane region" description="Helical" evidence="12">
    <location>
        <begin position="74"/>
        <end position="98"/>
    </location>
</feature>
<dbReference type="STRING" id="8840.ENSAPLP00000026857"/>
<keyword evidence="10" id="KW-0458">Lysosome</keyword>
<dbReference type="GO" id="GO:0030218">
    <property type="term" value="P:erythrocyte differentiation"/>
    <property type="evidence" value="ECO:0007669"/>
    <property type="project" value="Ensembl"/>
</dbReference>
<dbReference type="GO" id="GO:0005886">
    <property type="term" value="C:plasma membrane"/>
    <property type="evidence" value="ECO:0007669"/>
    <property type="project" value="Ensembl"/>
</dbReference>
<name>A0A493TLT6_ANAPP</name>
<dbReference type="GO" id="GO:0006909">
    <property type="term" value="P:phagocytosis"/>
    <property type="evidence" value="ECO:0007669"/>
    <property type="project" value="Ensembl"/>
</dbReference>
<keyword evidence="5" id="KW-0813">Transport</keyword>
<dbReference type="Ensembl" id="ENSAPLT00000035210.1">
    <property type="protein sequence ID" value="ENSAPLP00000026857.1"/>
    <property type="gene ID" value="ENSAPLG00000031044.1"/>
</dbReference>